<evidence type="ECO:0000313" key="1">
    <source>
        <dbReference type="EMBL" id="CAH6721571.1"/>
    </source>
</evidence>
<dbReference type="Proteomes" id="UP001152531">
    <property type="component" value="Unassembled WGS sequence"/>
</dbReference>
<organism evidence="1 2">
    <name type="scientific">[Candida] jaroonii</name>
    <dbReference type="NCBI Taxonomy" id="467808"/>
    <lineage>
        <taxon>Eukaryota</taxon>
        <taxon>Fungi</taxon>
        <taxon>Dikarya</taxon>
        <taxon>Ascomycota</taxon>
        <taxon>Saccharomycotina</taxon>
        <taxon>Pichiomycetes</taxon>
        <taxon>Debaryomycetaceae</taxon>
        <taxon>Yamadazyma</taxon>
    </lineage>
</organism>
<accession>A0ACA9Y959</accession>
<gene>
    <name evidence="1" type="ORF">CLIB1444_06S05204</name>
</gene>
<dbReference type="EMBL" id="CALSDN010000006">
    <property type="protein sequence ID" value="CAH6721571.1"/>
    <property type="molecule type" value="Genomic_DNA"/>
</dbReference>
<name>A0ACA9Y959_9ASCO</name>
<keyword evidence="2" id="KW-1185">Reference proteome</keyword>
<protein>
    <submittedName>
        <fullName evidence="1">Mitochondrial acidic protein Mam33p</fullName>
    </submittedName>
</protein>
<comment type="caution">
    <text evidence="1">The sequence shown here is derived from an EMBL/GenBank/DDBJ whole genome shotgun (WGS) entry which is preliminary data.</text>
</comment>
<reference evidence="1" key="1">
    <citation type="submission" date="2022-06" db="EMBL/GenBank/DDBJ databases">
        <authorList>
            <person name="Legras J.-L."/>
            <person name="Devillers H."/>
            <person name="Grondin C."/>
        </authorList>
    </citation>
    <scope>NUCLEOTIDE SEQUENCE</scope>
    <source>
        <strain evidence="1">CLIB 1444</strain>
    </source>
</reference>
<sequence length="228" mass="26140">MFRQLRLQTIAKPLINVRYFSSTLVRPNSQLKQILKNELSSSQSIPNKLSEIHETFIQDSSFKINSTPGKSLVEMVKSVNDQNISVVFDIDEITDLPIDSEIFEDQELDDLEIDNYLSTVKILVSKPDNSGIFLNLLFQGDSFMIDYINSTNNAVELKQNLLSGEFVDKVNYQGPRFSELDESLQLGFESWLNELGINDELANFIIGFSEIKEEDEYRKWLSDLSGFF</sequence>
<evidence type="ECO:0000313" key="2">
    <source>
        <dbReference type="Proteomes" id="UP001152531"/>
    </source>
</evidence>
<proteinExistence type="predicted"/>